<accession>G3ATQ9</accession>
<evidence type="ECO:0000256" key="3">
    <source>
        <dbReference type="ARBA" id="ARBA00022927"/>
    </source>
</evidence>
<evidence type="ECO:0000256" key="4">
    <source>
        <dbReference type="ARBA" id="ARBA00023136"/>
    </source>
</evidence>
<dbReference type="PROSITE" id="PS51072">
    <property type="entry name" value="MHD"/>
    <property type="match status" value="1"/>
</dbReference>
<dbReference type="KEGG" id="spaa:SPAPADRAFT_63131"/>
<dbReference type="InterPro" id="IPR001392">
    <property type="entry name" value="Clathrin_mu"/>
</dbReference>
<feature type="domain" description="MHD" evidence="7">
    <location>
        <begin position="213"/>
        <end position="488"/>
    </location>
</feature>
<dbReference type="STRING" id="619300.G3ATQ9"/>
<dbReference type="SUPFAM" id="SSF64356">
    <property type="entry name" value="SNARE-like"/>
    <property type="match status" value="1"/>
</dbReference>
<proteinExistence type="inferred from homology"/>
<comment type="similarity">
    <text evidence="5">Belongs to the adaptor complexes medium subunit family.</text>
</comment>
<dbReference type="Gene3D" id="2.60.40.1170">
    <property type="entry name" value="Mu homology domain, subdomain B"/>
    <property type="match status" value="2"/>
</dbReference>
<dbReference type="PANTHER" id="PTHR10529">
    <property type="entry name" value="AP COMPLEX SUBUNIT MU"/>
    <property type="match status" value="1"/>
</dbReference>
<dbReference type="InterPro" id="IPR011012">
    <property type="entry name" value="Longin-like_dom_sf"/>
</dbReference>
<dbReference type="InParanoid" id="G3ATQ9"/>
<dbReference type="EMBL" id="GL996505">
    <property type="protein sequence ID" value="EGW30284.1"/>
    <property type="molecule type" value="Genomic_DNA"/>
</dbReference>
<dbReference type="SUPFAM" id="SSF49447">
    <property type="entry name" value="Second domain of Mu2 adaptin subunit (ap50) of ap2 adaptor"/>
    <property type="match status" value="1"/>
</dbReference>
<evidence type="ECO:0000256" key="5">
    <source>
        <dbReference type="PIRNR" id="PIRNR005992"/>
    </source>
</evidence>
<dbReference type="HOGENOM" id="CLU_026449_1_0_1"/>
<dbReference type="OrthoDB" id="870at2759"/>
<sequence length="489" mass="55146">MIEALYIADSTNTLVYEYSNSLTSPQFKTLLPKITAATSSTDIHQTNDIIPLNSKFHLLIHHESSLIFYVLHQYSQDVNPLFPTIFVRRLIETIRDYFGDLKTPSKIEANNDTLTLLLYQMLDDTIPYYTDFNKLRDLVAYKSLLSKFLSSASSTASKATAALKDTTGISSAKEESDIPWRRSNVRHTNNEMYVDVIETVSVILKPIPKKVGAQQFDSAFYSTTKAAAAQENYMISGTIDGEVNFVSRLTGVPLLQLIFNTLGVKDITFPSFHRCVNLDTWRERRGVLSFIPPDGKSTLMKYQIDLDSQYTSNSQRMGLLKQSTIDVDFICRENSNEFEIRLHFGMQVTKVESVTVEIVCQDPEDQIKLNRITHGDFGFKGNGKGEWNLRQLKSGISPVFHGSVISDLHKDGDKDQDDSEEKSESPEKPQAKYTKPSYIRVHYLHKGSVPSGLKVDNLKIISAKGLGDTVKPYKGVKYITKSGNYIIRS</sequence>
<dbReference type="GeneID" id="18874608"/>
<dbReference type="InterPro" id="IPR036168">
    <property type="entry name" value="AP2_Mu_C_sf"/>
</dbReference>
<evidence type="ECO:0000259" key="7">
    <source>
        <dbReference type="PROSITE" id="PS51072"/>
    </source>
</evidence>
<feature type="region of interest" description="Disordered" evidence="6">
    <location>
        <begin position="407"/>
        <end position="434"/>
    </location>
</feature>
<dbReference type="GO" id="GO:0012505">
    <property type="term" value="C:endomembrane system"/>
    <property type="evidence" value="ECO:0007669"/>
    <property type="project" value="UniProtKB-SubCell"/>
</dbReference>
<dbReference type="GO" id="GO:0030131">
    <property type="term" value="C:clathrin adaptor complex"/>
    <property type="evidence" value="ECO:0007669"/>
    <property type="project" value="UniProtKB-UniRule"/>
</dbReference>
<dbReference type="GO" id="GO:0006886">
    <property type="term" value="P:intracellular protein transport"/>
    <property type="evidence" value="ECO:0007669"/>
    <property type="project" value="UniProtKB-UniRule"/>
</dbReference>
<keyword evidence="9" id="KW-1185">Reference proteome</keyword>
<dbReference type="AlphaFoldDB" id="G3ATQ9"/>
<dbReference type="Pfam" id="PF00928">
    <property type="entry name" value="Adap_comp_sub"/>
    <property type="match status" value="1"/>
</dbReference>
<dbReference type="Gene3D" id="3.30.450.60">
    <property type="match status" value="1"/>
</dbReference>
<dbReference type="PIRSF" id="PIRSF005992">
    <property type="entry name" value="Clathrin_mu"/>
    <property type="match status" value="1"/>
</dbReference>
<dbReference type="GO" id="GO:0016192">
    <property type="term" value="P:vesicle-mediated transport"/>
    <property type="evidence" value="ECO:0007669"/>
    <property type="project" value="InterPro"/>
</dbReference>
<evidence type="ECO:0000313" key="9">
    <source>
        <dbReference type="Proteomes" id="UP000000709"/>
    </source>
</evidence>
<organism evidence="9">
    <name type="scientific">Spathaspora passalidarum (strain NRRL Y-27907 / 11-Y1)</name>
    <dbReference type="NCBI Taxonomy" id="619300"/>
    <lineage>
        <taxon>Eukaryota</taxon>
        <taxon>Fungi</taxon>
        <taxon>Dikarya</taxon>
        <taxon>Ascomycota</taxon>
        <taxon>Saccharomycotina</taxon>
        <taxon>Pichiomycetes</taxon>
        <taxon>Debaryomycetaceae</taxon>
        <taxon>Spathaspora</taxon>
    </lineage>
</organism>
<dbReference type="Proteomes" id="UP000000709">
    <property type="component" value="Unassembled WGS sequence"/>
</dbReference>
<evidence type="ECO:0000256" key="2">
    <source>
        <dbReference type="ARBA" id="ARBA00022448"/>
    </source>
</evidence>
<comment type="subcellular location">
    <subcellularLocation>
        <location evidence="1">Endomembrane system</location>
    </subcellularLocation>
</comment>
<dbReference type="InterPro" id="IPR050431">
    <property type="entry name" value="Adaptor_comp_med_subunit"/>
</dbReference>
<reference evidence="8 9" key="1">
    <citation type="journal article" date="2011" name="Proc. Natl. Acad. Sci. U.S.A.">
        <title>Comparative genomics of xylose-fermenting fungi for enhanced biofuel production.</title>
        <authorList>
            <person name="Wohlbach D.J."/>
            <person name="Kuo A."/>
            <person name="Sato T.K."/>
            <person name="Potts K.M."/>
            <person name="Salamov A.A."/>
            <person name="LaButti K.M."/>
            <person name="Sun H."/>
            <person name="Clum A."/>
            <person name="Pangilinan J.L."/>
            <person name="Lindquist E.A."/>
            <person name="Lucas S."/>
            <person name="Lapidus A."/>
            <person name="Jin M."/>
            <person name="Gunawan C."/>
            <person name="Balan V."/>
            <person name="Dale B.E."/>
            <person name="Jeffries T.W."/>
            <person name="Zinkel R."/>
            <person name="Barry K.W."/>
            <person name="Grigoriev I.V."/>
            <person name="Gasch A.P."/>
        </authorList>
    </citation>
    <scope>NUCLEOTIDE SEQUENCE [LARGE SCALE GENOMIC DNA]</scope>
    <source>
        <strain evidence="9">NRRL Y-27907 / 11-Y1</strain>
    </source>
</reference>
<evidence type="ECO:0000256" key="6">
    <source>
        <dbReference type="SAM" id="MobiDB-lite"/>
    </source>
</evidence>
<keyword evidence="3 5" id="KW-0653">Protein transport</keyword>
<gene>
    <name evidence="8" type="ORF">SPAPADRAFT_63131</name>
</gene>
<keyword evidence="2 5" id="KW-0813">Transport</keyword>
<dbReference type="RefSeq" id="XP_007377255.1">
    <property type="nucleotide sequence ID" value="XM_007377193.1"/>
</dbReference>
<name>G3ATQ9_SPAPN</name>
<dbReference type="FunCoup" id="G3ATQ9">
    <property type="interactions" value="140"/>
</dbReference>
<dbReference type="OMA" id="LNEMCDG"/>
<keyword evidence="4" id="KW-0472">Membrane</keyword>
<evidence type="ECO:0000256" key="1">
    <source>
        <dbReference type="ARBA" id="ARBA00004308"/>
    </source>
</evidence>
<dbReference type="InterPro" id="IPR028565">
    <property type="entry name" value="MHD"/>
</dbReference>
<dbReference type="eggNOG" id="KOG2740">
    <property type="taxonomic scope" value="Eukaryota"/>
</dbReference>
<protein>
    <recommendedName>
        <fullName evidence="7">MHD domain-containing protein</fullName>
    </recommendedName>
</protein>
<evidence type="ECO:0000313" key="8">
    <source>
        <dbReference type="EMBL" id="EGW30284.1"/>
    </source>
</evidence>
<dbReference type="CDD" id="cd09252">
    <property type="entry name" value="AP-3_Mu3_Cterm"/>
    <property type="match status" value="1"/>
</dbReference>